<dbReference type="AlphaFoldDB" id="A0A1I8AM01"/>
<dbReference type="WBParaSite" id="L893_g6814.t1">
    <property type="protein sequence ID" value="L893_g6814.t1"/>
    <property type="gene ID" value="L893_g6814"/>
</dbReference>
<organism evidence="3 4">
    <name type="scientific">Steinernema glaseri</name>
    <dbReference type="NCBI Taxonomy" id="37863"/>
    <lineage>
        <taxon>Eukaryota</taxon>
        <taxon>Metazoa</taxon>
        <taxon>Ecdysozoa</taxon>
        <taxon>Nematoda</taxon>
        <taxon>Chromadorea</taxon>
        <taxon>Rhabditida</taxon>
        <taxon>Tylenchina</taxon>
        <taxon>Panagrolaimomorpha</taxon>
        <taxon>Strongyloidoidea</taxon>
        <taxon>Steinernematidae</taxon>
        <taxon>Steinernema</taxon>
    </lineage>
</organism>
<keyword evidence="3" id="KW-1185">Reference proteome</keyword>
<feature type="transmembrane region" description="Helical" evidence="2">
    <location>
        <begin position="53"/>
        <end position="71"/>
    </location>
</feature>
<dbReference type="Proteomes" id="UP000095287">
    <property type="component" value="Unplaced"/>
</dbReference>
<name>A0A1I8AM01_9BILA</name>
<keyword evidence="2" id="KW-0472">Membrane</keyword>
<evidence type="ECO:0000256" key="2">
    <source>
        <dbReference type="SAM" id="Phobius"/>
    </source>
</evidence>
<sequence>MKMFATFVIEATSITNRNARLSAGQRMIEIVEDIANGLDEIWNLWKSRDSFKLAILAIWILIWIWLFSSYLRRRGPLLDKEALALLQLVGKNLLKKKLLEDGSGHYDTWDSFADQISENFGRKVSAEETEKRLKDFFSTFMKEKELPATKEGRNSSERYYRKDLEFSNVDQESSRRESIAGSDLIPEDDTTIDDSSVQTKEEVLKTLEPQRKRPRCHKDLTEIFDSEEAYNTKRPC</sequence>
<reference evidence="4" key="1">
    <citation type="submission" date="2016-11" db="UniProtKB">
        <authorList>
            <consortium name="WormBaseParasite"/>
        </authorList>
    </citation>
    <scope>IDENTIFICATION</scope>
</reference>
<keyword evidence="2" id="KW-1133">Transmembrane helix</keyword>
<protein>
    <submittedName>
        <fullName evidence="4">Uncharacterized protein</fullName>
    </submittedName>
</protein>
<evidence type="ECO:0000313" key="4">
    <source>
        <dbReference type="WBParaSite" id="L893_g6814.t1"/>
    </source>
</evidence>
<evidence type="ECO:0000256" key="1">
    <source>
        <dbReference type="SAM" id="MobiDB-lite"/>
    </source>
</evidence>
<feature type="region of interest" description="Disordered" evidence="1">
    <location>
        <begin position="171"/>
        <end position="199"/>
    </location>
</feature>
<accession>A0A1I8AM01</accession>
<evidence type="ECO:0000313" key="3">
    <source>
        <dbReference type="Proteomes" id="UP000095287"/>
    </source>
</evidence>
<keyword evidence="2" id="KW-0812">Transmembrane</keyword>
<proteinExistence type="predicted"/>